<dbReference type="InterPro" id="IPR001789">
    <property type="entry name" value="Sig_transdc_resp-reg_receiver"/>
</dbReference>
<comment type="caution">
    <text evidence="4">The sequence shown here is derived from an EMBL/GenBank/DDBJ whole genome shotgun (WGS) entry which is preliminary data.</text>
</comment>
<keyword evidence="1 2" id="KW-0597">Phosphoprotein</keyword>
<name>A0A1F7YZA6_9BACT</name>
<organism evidence="4 5">
    <name type="scientific">Candidatus Woesebacteria bacterium RIFCSPHIGHO2_01_FULL_44_21</name>
    <dbReference type="NCBI Taxonomy" id="1802503"/>
    <lineage>
        <taxon>Bacteria</taxon>
        <taxon>Candidatus Woeseibacteriota</taxon>
    </lineage>
</organism>
<proteinExistence type="predicted"/>
<evidence type="ECO:0000313" key="4">
    <source>
        <dbReference type="EMBL" id="OGM32662.1"/>
    </source>
</evidence>
<dbReference type="SUPFAM" id="SSF52172">
    <property type="entry name" value="CheY-like"/>
    <property type="match status" value="1"/>
</dbReference>
<dbReference type="SMART" id="SM00448">
    <property type="entry name" value="REC"/>
    <property type="match status" value="1"/>
</dbReference>
<accession>A0A1F7YZA6</accession>
<dbReference type="AlphaFoldDB" id="A0A1F7YZA6"/>
<dbReference type="InterPro" id="IPR050595">
    <property type="entry name" value="Bact_response_regulator"/>
</dbReference>
<sequence>MEENKDISILYVEDDPSLAKLFEKLLTSLNYKVDLSYDGADAIEKIKAKYYHIILLDLMLPKYSGTEVLYAINKEGLKYGKVIILTNLAWDEFAQKTKENYGVQDYLVKSNYQPQQVAEIIQKRLMELQSS</sequence>
<dbReference type="PANTHER" id="PTHR44591">
    <property type="entry name" value="STRESS RESPONSE REGULATOR PROTEIN 1"/>
    <property type="match status" value="1"/>
</dbReference>
<evidence type="ECO:0000256" key="1">
    <source>
        <dbReference type="ARBA" id="ARBA00022553"/>
    </source>
</evidence>
<feature type="domain" description="Response regulatory" evidence="3">
    <location>
        <begin position="8"/>
        <end position="124"/>
    </location>
</feature>
<evidence type="ECO:0000313" key="5">
    <source>
        <dbReference type="Proteomes" id="UP000178870"/>
    </source>
</evidence>
<dbReference type="Gene3D" id="3.40.50.2300">
    <property type="match status" value="1"/>
</dbReference>
<feature type="modified residue" description="4-aspartylphosphate" evidence="2">
    <location>
        <position position="57"/>
    </location>
</feature>
<dbReference type="GO" id="GO:0000160">
    <property type="term" value="P:phosphorelay signal transduction system"/>
    <property type="evidence" value="ECO:0007669"/>
    <property type="project" value="InterPro"/>
</dbReference>
<dbReference type="Proteomes" id="UP000178870">
    <property type="component" value="Unassembled WGS sequence"/>
</dbReference>
<dbReference type="EMBL" id="MGGP01000013">
    <property type="protein sequence ID" value="OGM32662.1"/>
    <property type="molecule type" value="Genomic_DNA"/>
</dbReference>
<dbReference type="InterPro" id="IPR011006">
    <property type="entry name" value="CheY-like_superfamily"/>
</dbReference>
<dbReference type="PANTHER" id="PTHR44591:SF3">
    <property type="entry name" value="RESPONSE REGULATORY DOMAIN-CONTAINING PROTEIN"/>
    <property type="match status" value="1"/>
</dbReference>
<protein>
    <recommendedName>
        <fullName evidence="3">Response regulatory domain-containing protein</fullName>
    </recommendedName>
</protein>
<reference evidence="4 5" key="1">
    <citation type="journal article" date="2016" name="Nat. Commun.">
        <title>Thousands of microbial genomes shed light on interconnected biogeochemical processes in an aquifer system.</title>
        <authorList>
            <person name="Anantharaman K."/>
            <person name="Brown C.T."/>
            <person name="Hug L.A."/>
            <person name="Sharon I."/>
            <person name="Castelle C.J."/>
            <person name="Probst A.J."/>
            <person name="Thomas B.C."/>
            <person name="Singh A."/>
            <person name="Wilkins M.J."/>
            <person name="Karaoz U."/>
            <person name="Brodie E.L."/>
            <person name="Williams K.H."/>
            <person name="Hubbard S.S."/>
            <person name="Banfield J.F."/>
        </authorList>
    </citation>
    <scope>NUCLEOTIDE SEQUENCE [LARGE SCALE GENOMIC DNA]</scope>
</reference>
<dbReference type="Pfam" id="PF00072">
    <property type="entry name" value="Response_reg"/>
    <property type="match status" value="1"/>
</dbReference>
<evidence type="ECO:0000259" key="3">
    <source>
        <dbReference type="PROSITE" id="PS50110"/>
    </source>
</evidence>
<evidence type="ECO:0000256" key="2">
    <source>
        <dbReference type="PROSITE-ProRule" id="PRU00169"/>
    </source>
</evidence>
<gene>
    <name evidence="4" type="ORF">A2803_01215</name>
</gene>
<dbReference type="PROSITE" id="PS50110">
    <property type="entry name" value="RESPONSE_REGULATORY"/>
    <property type="match status" value="1"/>
</dbReference>